<evidence type="ECO:0000256" key="1">
    <source>
        <dbReference type="SAM" id="SignalP"/>
    </source>
</evidence>
<dbReference type="SUPFAM" id="SSF49464">
    <property type="entry name" value="Carboxypeptidase regulatory domain-like"/>
    <property type="match status" value="1"/>
</dbReference>
<protein>
    <submittedName>
        <fullName evidence="2">Carboxypeptidase-like regulatory domain-containing protein</fullName>
    </submittedName>
</protein>
<dbReference type="EMBL" id="JBHSKT010000002">
    <property type="protein sequence ID" value="MFC5269747.1"/>
    <property type="molecule type" value="Genomic_DNA"/>
</dbReference>
<keyword evidence="3" id="KW-1185">Reference proteome</keyword>
<organism evidence="2 3">
    <name type="scientific">Adhaeribacter terreus</name>
    <dbReference type="NCBI Taxonomy" id="529703"/>
    <lineage>
        <taxon>Bacteria</taxon>
        <taxon>Pseudomonadati</taxon>
        <taxon>Bacteroidota</taxon>
        <taxon>Cytophagia</taxon>
        <taxon>Cytophagales</taxon>
        <taxon>Hymenobacteraceae</taxon>
        <taxon>Adhaeribacter</taxon>
    </lineage>
</organism>
<evidence type="ECO:0000313" key="2">
    <source>
        <dbReference type="EMBL" id="MFC5269747.1"/>
    </source>
</evidence>
<comment type="caution">
    <text evidence="2">The sequence shown here is derived from an EMBL/GenBank/DDBJ whole genome shotgun (WGS) entry which is preliminary data.</text>
</comment>
<name>A0ABW0E5W9_9BACT</name>
<keyword evidence="1" id="KW-0732">Signal</keyword>
<gene>
    <name evidence="2" type="ORF">ACFPIB_03935</name>
</gene>
<sequence>MKKLFAVILVTLLFTLQLQAQTLQGRILDAQTKQPIEFASIGILHRDAGTVANEQGSFVLNIEKARPGDTIKVSMLGYESRLFPASDFANVLARQNGIIALQPQTRNLQEVVIKPRKIKTITAGNTTDSKFMTAGFTSNDLGSEVGTVLRYNKKKPGKLENVNFNIASNSYHNVLFRVNLYDYKNGKIGENLLKEPLYTDFTGDSGTHTLDLSDKDIYISSDCLLTLEWIKDYGKRGLFFSAGFFNSDSYARKTSQGDWFEVPAGLGFWATIVHEK</sequence>
<evidence type="ECO:0000313" key="3">
    <source>
        <dbReference type="Proteomes" id="UP001596161"/>
    </source>
</evidence>
<dbReference type="RefSeq" id="WP_378016127.1">
    <property type="nucleotide sequence ID" value="NZ_JBHSKT010000002.1"/>
</dbReference>
<feature type="chain" id="PRO_5047421577" evidence="1">
    <location>
        <begin position="21"/>
        <end position="276"/>
    </location>
</feature>
<feature type="signal peptide" evidence="1">
    <location>
        <begin position="1"/>
        <end position="20"/>
    </location>
</feature>
<reference evidence="3" key="1">
    <citation type="journal article" date="2019" name="Int. J. Syst. Evol. Microbiol.">
        <title>The Global Catalogue of Microorganisms (GCM) 10K type strain sequencing project: providing services to taxonomists for standard genome sequencing and annotation.</title>
        <authorList>
            <consortium name="The Broad Institute Genomics Platform"/>
            <consortium name="The Broad Institute Genome Sequencing Center for Infectious Disease"/>
            <person name="Wu L."/>
            <person name="Ma J."/>
        </authorList>
    </citation>
    <scope>NUCLEOTIDE SEQUENCE [LARGE SCALE GENOMIC DNA]</scope>
    <source>
        <strain evidence="3">KACC 12602</strain>
    </source>
</reference>
<dbReference type="Proteomes" id="UP001596161">
    <property type="component" value="Unassembled WGS sequence"/>
</dbReference>
<dbReference type="Pfam" id="PF13715">
    <property type="entry name" value="CarbopepD_reg_2"/>
    <property type="match status" value="1"/>
</dbReference>
<proteinExistence type="predicted"/>
<accession>A0ABW0E5W9</accession>
<dbReference type="InterPro" id="IPR008969">
    <property type="entry name" value="CarboxyPept-like_regulatory"/>
</dbReference>